<dbReference type="GO" id="GO:0043774">
    <property type="term" value="F:coenzyme F420-2 alpha-glutamyl ligase activity"/>
    <property type="evidence" value="ECO:0007669"/>
    <property type="project" value="TreeGrafter"/>
</dbReference>
<dbReference type="GO" id="GO:0005737">
    <property type="term" value="C:cytoplasm"/>
    <property type="evidence" value="ECO:0007669"/>
    <property type="project" value="TreeGrafter"/>
</dbReference>
<dbReference type="Proteomes" id="UP000682134">
    <property type="component" value="Unassembled WGS sequence"/>
</dbReference>
<reference evidence="1" key="1">
    <citation type="submission" date="2021-04" db="EMBL/GenBank/DDBJ databases">
        <title>Genome seq and assembly of Bacillus sp.</title>
        <authorList>
            <person name="Chhetri G."/>
        </authorList>
    </citation>
    <scope>NUCLEOTIDE SEQUENCE</scope>
    <source>
        <strain evidence="1">RG28</strain>
    </source>
</reference>
<gene>
    <name evidence="1" type="ORF">J5Y03_17200</name>
</gene>
<dbReference type="PANTHER" id="PTHR21621">
    <property type="entry name" value="RIBOSOMAL PROTEIN S6 MODIFICATION PROTEIN"/>
    <property type="match status" value="1"/>
</dbReference>
<dbReference type="AlphaFoldDB" id="A0A940NMA4"/>
<dbReference type="RefSeq" id="WP_209407239.1">
    <property type="nucleotide sequence ID" value="NZ_JAGIYQ010000016.1"/>
</dbReference>
<evidence type="ECO:0000313" key="2">
    <source>
        <dbReference type="Proteomes" id="UP000682134"/>
    </source>
</evidence>
<organism evidence="1 2">
    <name type="scientific">Gottfriedia endophytica</name>
    <dbReference type="NCBI Taxonomy" id="2820819"/>
    <lineage>
        <taxon>Bacteria</taxon>
        <taxon>Bacillati</taxon>
        <taxon>Bacillota</taxon>
        <taxon>Bacilli</taxon>
        <taxon>Bacillales</taxon>
        <taxon>Bacillaceae</taxon>
        <taxon>Gottfriedia</taxon>
    </lineage>
</organism>
<accession>A0A940NMA4</accession>
<keyword evidence="2" id="KW-1185">Reference proteome</keyword>
<proteinExistence type="predicted"/>
<sequence length="365" mass="42492">MPAHNSINKAKSFAILTDLIKPNAPSPLGTITDFCKELAKLCEENDVVFYMSTLKDFQTDQFSGYKFVNDRIEKVEVPPPSVIHNRIHLRKNEATKEFKNITSLCKQIDIPLFNDRFLNKIEVFQSFIDSPYLKPYVPYTEEYGHDRQLEKFLTLYETIFIKPIHGSQGRGIFKVLKIKNFFYLEEEDGHSKKEKEFTSLKNLLRYLKPLMYKKSYIIQQGIPLLLSNNRPLDFRFLCHKNPQKKWEVTSSVARISHQQHFVSNISKGGEIEKVTSLLQSFLSKKEAYHLKKLLAELAIECCQWIDSTFDGLFVEFGVDLALDRHFNPWVIEMNSKPSKDLGEHFQSNKIRPSTKAIFSFAQSYL</sequence>
<evidence type="ECO:0000313" key="1">
    <source>
        <dbReference type="EMBL" id="MBP0726897.1"/>
    </source>
</evidence>
<dbReference type="PANTHER" id="PTHR21621:SF2">
    <property type="entry name" value="COENZYME GAMMA-F420-2:ALPHA-L-GLUTAMATE LIGASE"/>
    <property type="match status" value="1"/>
</dbReference>
<dbReference type="Pfam" id="PF14398">
    <property type="entry name" value="ATPgrasp_YheCD"/>
    <property type="match status" value="1"/>
</dbReference>
<comment type="caution">
    <text evidence="1">The sequence shown here is derived from an EMBL/GenBank/DDBJ whole genome shotgun (WGS) entry which is preliminary data.</text>
</comment>
<dbReference type="InterPro" id="IPR026838">
    <property type="entry name" value="YheC/D"/>
</dbReference>
<dbReference type="SUPFAM" id="SSF56059">
    <property type="entry name" value="Glutathione synthetase ATP-binding domain-like"/>
    <property type="match status" value="1"/>
</dbReference>
<protein>
    <submittedName>
        <fullName evidence="1">YheC/YheD family protein</fullName>
    </submittedName>
</protein>
<dbReference type="Gene3D" id="3.30.470.20">
    <property type="entry name" value="ATP-grasp fold, B domain"/>
    <property type="match status" value="1"/>
</dbReference>
<dbReference type="EMBL" id="JAGIYQ010000016">
    <property type="protein sequence ID" value="MBP0726897.1"/>
    <property type="molecule type" value="Genomic_DNA"/>
</dbReference>
<name>A0A940NMA4_9BACI</name>